<dbReference type="CDD" id="cd02208">
    <property type="entry name" value="cupin_RmlC-like"/>
    <property type="match status" value="1"/>
</dbReference>
<dbReference type="AlphaFoldDB" id="X0RPX6"/>
<accession>X0RPX6</accession>
<dbReference type="InterPro" id="IPR014710">
    <property type="entry name" value="RmlC-like_jellyroll"/>
</dbReference>
<proteinExistence type="predicted"/>
<reference evidence="1" key="1">
    <citation type="journal article" date="2014" name="Front. Microbiol.">
        <title>High frequency of phylogenetically diverse reductive dehalogenase-homologous genes in deep subseafloor sedimentary metagenomes.</title>
        <authorList>
            <person name="Kawai M."/>
            <person name="Futagami T."/>
            <person name="Toyoda A."/>
            <person name="Takaki Y."/>
            <person name="Nishi S."/>
            <person name="Hori S."/>
            <person name="Arai W."/>
            <person name="Tsubouchi T."/>
            <person name="Morono Y."/>
            <person name="Uchiyama I."/>
            <person name="Ito T."/>
            <person name="Fujiyama A."/>
            <person name="Inagaki F."/>
            <person name="Takami H."/>
        </authorList>
    </citation>
    <scope>NUCLEOTIDE SEQUENCE</scope>
    <source>
        <strain evidence="1">Expedition CK06-06</strain>
    </source>
</reference>
<protein>
    <recommendedName>
        <fullName evidence="2">(S)-ureidoglycine aminohydrolase cupin domain-containing protein</fullName>
    </recommendedName>
</protein>
<sequence length="117" mass="13046">METAALKMGNAYFTDMKGIIEPEGIIDVEYFGAGETFRCPFFHAEAHYVLGGKAEITYTLPVLHNEKKKMIAEAGDAYLIPCGAHVEWKVISDEPYRHLCVMMPAQEAYKELVAGES</sequence>
<dbReference type="Gene3D" id="2.60.120.10">
    <property type="entry name" value="Jelly Rolls"/>
    <property type="match status" value="1"/>
</dbReference>
<evidence type="ECO:0000313" key="1">
    <source>
        <dbReference type="EMBL" id="GAF70838.1"/>
    </source>
</evidence>
<dbReference type="EMBL" id="BARS01003961">
    <property type="protein sequence ID" value="GAF70838.1"/>
    <property type="molecule type" value="Genomic_DNA"/>
</dbReference>
<evidence type="ECO:0008006" key="2">
    <source>
        <dbReference type="Google" id="ProtNLM"/>
    </source>
</evidence>
<gene>
    <name evidence="1" type="ORF">S01H1_07709</name>
</gene>
<name>X0RPX6_9ZZZZ</name>
<dbReference type="InterPro" id="IPR011051">
    <property type="entry name" value="RmlC_Cupin_sf"/>
</dbReference>
<comment type="caution">
    <text evidence="1">The sequence shown here is derived from an EMBL/GenBank/DDBJ whole genome shotgun (WGS) entry which is preliminary data.</text>
</comment>
<organism evidence="1">
    <name type="scientific">marine sediment metagenome</name>
    <dbReference type="NCBI Taxonomy" id="412755"/>
    <lineage>
        <taxon>unclassified sequences</taxon>
        <taxon>metagenomes</taxon>
        <taxon>ecological metagenomes</taxon>
    </lineage>
</organism>
<dbReference type="SUPFAM" id="SSF51182">
    <property type="entry name" value="RmlC-like cupins"/>
    <property type="match status" value="1"/>
</dbReference>